<proteinExistence type="predicted"/>
<dbReference type="EMBL" id="AUZZ01002520">
    <property type="protein sequence ID" value="EQD60171.1"/>
    <property type="molecule type" value="Genomic_DNA"/>
</dbReference>
<protein>
    <submittedName>
        <fullName evidence="2">Methyltransferase type 12</fullName>
        <ecNumber evidence="2">2.1.1.8</ecNumber>
    </submittedName>
</protein>
<organism evidence="2">
    <name type="scientific">mine drainage metagenome</name>
    <dbReference type="NCBI Taxonomy" id="410659"/>
    <lineage>
        <taxon>unclassified sequences</taxon>
        <taxon>metagenomes</taxon>
        <taxon>ecological metagenomes</taxon>
    </lineage>
</organism>
<dbReference type="CDD" id="cd02440">
    <property type="entry name" value="AdoMet_MTases"/>
    <property type="match status" value="1"/>
</dbReference>
<evidence type="ECO:0000313" key="2">
    <source>
        <dbReference type="EMBL" id="EQD60171.1"/>
    </source>
</evidence>
<dbReference type="GO" id="GO:0032259">
    <property type="term" value="P:methylation"/>
    <property type="evidence" value="ECO:0007669"/>
    <property type="project" value="UniProtKB-KW"/>
</dbReference>
<dbReference type="PANTHER" id="PTHR12843:SF5">
    <property type="entry name" value="EEF1A LYSINE METHYLTRANSFERASE 2"/>
    <property type="match status" value="1"/>
</dbReference>
<dbReference type="InterPro" id="IPR041698">
    <property type="entry name" value="Methyltransf_25"/>
</dbReference>
<keyword evidence="2" id="KW-0489">Methyltransferase</keyword>
<dbReference type="AlphaFoldDB" id="T1AI56"/>
<dbReference type="InterPro" id="IPR029063">
    <property type="entry name" value="SAM-dependent_MTases_sf"/>
</dbReference>
<dbReference type="PANTHER" id="PTHR12843">
    <property type="entry name" value="PROTEIN-LYSINE N-METHYLTRANSFERASE METTL10"/>
    <property type="match status" value="1"/>
</dbReference>
<sequence>MKHLYKDQLTEDMHSVGLKQHWENVYEQKPEDTVSWFQPRPEVSLELIHSTGMRKTTAFIDVGSGASRLVDHLLAEGFADVTLLDIAESALKQAQKRLGTAAHKVNWIAADVTRWQPERKYGVWHDRAVFHFLTDPAERAAYRRNLQAALASGGTAIIAGFAPDGPERCSGLPVQRYSPESLATELGRKFCLKDQRSEDHRTPAGNLQRFQYSILEYRP</sequence>
<accession>T1AI56</accession>
<keyword evidence="2" id="KW-0808">Transferase</keyword>
<gene>
    <name evidence="2" type="ORF">B2A_03782</name>
</gene>
<dbReference type="Pfam" id="PF13649">
    <property type="entry name" value="Methyltransf_25"/>
    <property type="match status" value="1"/>
</dbReference>
<reference evidence="2" key="1">
    <citation type="submission" date="2013-08" db="EMBL/GenBank/DDBJ databases">
        <authorList>
            <person name="Mendez C."/>
            <person name="Richter M."/>
            <person name="Ferrer M."/>
            <person name="Sanchez J."/>
        </authorList>
    </citation>
    <scope>NUCLEOTIDE SEQUENCE</scope>
</reference>
<dbReference type="GO" id="GO:0046539">
    <property type="term" value="F:histamine N-methyltransferase activity"/>
    <property type="evidence" value="ECO:0007669"/>
    <property type="project" value="UniProtKB-EC"/>
</dbReference>
<comment type="caution">
    <text evidence="2">The sequence shown here is derived from an EMBL/GenBank/DDBJ whole genome shotgun (WGS) entry which is preliminary data.</text>
</comment>
<feature type="domain" description="Methyltransferase" evidence="1">
    <location>
        <begin position="60"/>
        <end position="154"/>
    </location>
</feature>
<dbReference type="Gene3D" id="3.40.50.150">
    <property type="entry name" value="Vaccinia Virus protein VP39"/>
    <property type="match status" value="1"/>
</dbReference>
<dbReference type="SUPFAM" id="SSF53335">
    <property type="entry name" value="S-adenosyl-L-methionine-dependent methyltransferases"/>
    <property type="match status" value="1"/>
</dbReference>
<evidence type="ECO:0000259" key="1">
    <source>
        <dbReference type="Pfam" id="PF13649"/>
    </source>
</evidence>
<dbReference type="EC" id="2.1.1.8" evidence="2"/>
<name>T1AI56_9ZZZZ</name>
<reference evidence="2" key="2">
    <citation type="journal article" date="2014" name="ISME J.">
        <title>Microbial stratification in low pH oxic and suboxic macroscopic growths along an acid mine drainage.</title>
        <authorList>
            <person name="Mendez-Garcia C."/>
            <person name="Mesa V."/>
            <person name="Sprenger R.R."/>
            <person name="Richter M."/>
            <person name="Diez M.S."/>
            <person name="Solano J."/>
            <person name="Bargiela R."/>
            <person name="Golyshina O.V."/>
            <person name="Manteca A."/>
            <person name="Ramos J.L."/>
            <person name="Gallego J.R."/>
            <person name="Llorente I."/>
            <person name="Martins Dos Santos V.A."/>
            <person name="Jensen O.N."/>
            <person name="Pelaez A.I."/>
            <person name="Sanchez J."/>
            <person name="Ferrer M."/>
        </authorList>
    </citation>
    <scope>NUCLEOTIDE SEQUENCE</scope>
</reference>